<organism evidence="3 4">
    <name type="scientific">Neodothiora populina</name>
    <dbReference type="NCBI Taxonomy" id="2781224"/>
    <lineage>
        <taxon>Eukaryota</taxon>
        <taxon>Fungi</taxon>
        <taxon>Dikarya</taxon>
        <taxon>Ascomycota</taxon>
        <taxon>Pezizomycotina</taxon>
        <taxon>Dothideomycetes</taxon>
        <taxon>Dothideomycetidae</taxon>
        <taxon>Dothideales</taxon>
        <taxon>Dothioraceae</taxon>
        <taxon>Neodothiora</taxon>
    </lineage>
</organism>
<keyword evidence="4" id="KW-1185">Reference proteome</keyword>
<proteinExistence type="predicted"/>
<name>A0ABR3PRP5_9PEZI</name>
<sequence length="906" mass="100398">MSATNQYIRQVLHHHEAPPAANARFFYTSTLTIDDPLSPLPPPVSTGSAPTNQLPHPFSEYDNLALDKKWHELRREILKYNEERGEKNKADGTGPSHDDDDNNNNNNNKGKAKRRDLLSTGRPASRSDASSTNRTAAAALSSLYRAPEAAAATSKSWDNRNSFLDGPALPVDADLPNTTGRPFARAPSRRNTDFRRTTRPAPPHLVDSYNWDDKLQRTEETVSTQGPDARVAVGISRLHHVVMPNLQMEPIYWRPVNDTAPVMRATWFYRDTMLPVETKVANMLEAGYVELQPWTETWTDELNSAVEVGAAGEEKIVHRLWPGPTRSKDSVRPGTSSARNDMVEVLSTAAPELHKTPEKEQERVVEAACDIIDISTGADGPDNKASGPALYGYNGTVRSYPTAGVIYANATEAHIVKPNLQPSTYYGRRPLANYIRKGRKLGIPVVRGFDQAVWDKLYPPKKGAKMAKAREGVSSSQSGAPPHRRAKDDADLADSHRPQVTDLVFVIHGIGQKLSERMESFHFTHAINAFRREVNVELGTDSVKAQMRKNMGGIMVLPVNWRQSLSFEEGGYRDGPPDPTSNDFSLKDITPETLPSVRNIVSDVMLDIPYYLSHHQPRMIAAVIGEANRIYQLWCTNNPGFSTHGRVHIIAHSLGSVMAVDILSKQPTHIPASLQDPTQVDLDASGIIPHFIFKTSNLFLAGSPAGFFLLLKRASLLPRSGRHKAGTDDALFQPPVCGEEGTYGCLSVDNIYNIINPYDPVSYRLNAAVDATYAHVLKTAWIPSATSGWGSWFYGSAEDKAGDKTDLRKQLPRLPSNVELETHDFNREDVAEKRMLLLNDNGQIDFLLRYGGGPLEIQYLTMLGAHSSYWLLKDFVRMIVLECGRKLGRDGTLQGMRAAKKPLQSS</sequence>
<dbReference type="PROSITE" id="PS51043">
    <property type="entry name" value="DDHD"/>
    <property type="match status" value="1"/>
</dbReference>
<evidence type="ECO:0000256" key="1">
    <source>
        <dbReference type="SAM" id="MobiDB-lite"/>
    </source>
</evidence>
<dbReference type="EMBL" id="JBFMKM010000001">
    <property type="protein sequence ID" value="KAL1311878.1"/>
    <property type="molecule type" value="Genomic_DNA"/>
</dbReference>
<protein>
    <recommendedName>
        <fullName evidence="2">DDHD domain-containing protein</fullName>
    </recommendedName>
</protein>
<feature type="region of interest" description="Disordered" evidence="1">
    <location>
        <begin position="37"/>
        <end position="59"/>
    </location>
</feature>
<dbReference type="InterPro" id="IPR004177">
    <property type="entry name" value="DDHD_dom"/>
</dbReference>
<dbReference type="Proteomes" id="UP001562354">
    <property type="component" value="Unassembled WGS sequence"/>
</dbReference>
<dbReference type="PANTHER" id="PTHR23509:SF6">
    <property type="entry name" value="PHOSPHOLIPASE C1020.13C-RELATED"/>
    <property type="match status" value="1"/>
</dbReference>
<feature type="domain" description="DDHD" evidence="2">
    <location>
        <begin position="691"/>
        <end position="885"/>
    </location>
</feature>
<comment type="caution">
    <text evidence="3">The sequence shown here is derived from an EMBL/GenBank/DDBJ whole genome shotgun (WGS) entry which is preliminary data.</text>
</comment>
<evidence type="ECO:0000259" key="2">
    <source>
        <dbReference type="PROSITE" id="PS51043"/>
    </source>
</evidence>
<dbReference type="RefSeq" id="XP_069204727.1">
    <property type="nucleotide sequence ID" value="XM_069341215.1"/>
</dbReference>
<feature type="region of interest" description="Disordered" evidence="1">
    <location>
        <begin position="81"/>
        <end position="133"/>
    </location>
</feature>
<feature type="region of interest" description="Disordered" evidence="1">
    <location>
        <begin position="167"/>
        <end position="208"/>
    </location>
</feature>
<feature type="region of interest" description="Disordered" evidence="1">
    <location>
        <begin position="465"/>
        <end position="493"/>
    </location>
</feature>
<evidence type="ECO:0000313" key="3">
    <source>
        <dbReference type="EMBL" id="KAL1311878.1"/>
    </source>
</evidence>
<accession>A0ABR3PRP5</accession>
<dbReference type="InterPro" id="IPR058055">
    <property type="entry name" value="PA-PLA1"/>
</dbReference>
<dbReference type="PANTHER" id="PTHR23509">
    <property type="entry name" value="PA-PL1 PHOSPHOLIPASE FAMILY"/>
    <property type="match status" value="1"/>
</dbReference>
<dbReference type="Pfam" id="PF02862">
    <property type="entry name" value="DDHD"/>
    <property type="match status" value="2"/>
</dbReference>
<dbReference type="SMART" id="SM01127">
    <property type="entry name" value="DDHD"/>
    <property type="match status" value="1"/>
</dbReference>
<feature type="compositionally biased region" description="Basic and acidic residues" evidence="1">
    <location>
        <begin position="81"/>
        <end position="90"/>
    </location>
</feature>
<gene>
    <name evidence="3" type="ORF">AAFC00_001950</name>
</gene>
<evidence type="ECO:0000313" key="4">
    <source>
        <dbReference type="Proteomes" id="UP001562354"/>
    </source>
</evidence>
<reference evidence="3 4" key="1">
    <citation type="submission" date="2024-07" db="EMBL/GenBank/DDBJ databases">
        <title>Draft sequence of the Neodothiora populina.</title>
        <authorList>
            <person name="Drown D.D."/>
            <person name="Schuette U.S."/>
            <person name="Buechlein A.B."/>
            <person name="Rusch D.R."/>
            <person name="Winton L.W."/>
            <person name="Adams G.A."/>
        </authorList>
    </citation>
    <scope>NUCLEOTIDE SEQUENCE [LARGE SCALE GENOMIC DNA]</scope>
    <source>
        <strain evidence="3 4">CPC 39397</strain>
    </source>
</reference>
<dbReference type="GeneID" id="95975653"/>